<evidence type="ECO:0000313" key="3">
    <source>
        <dbReference type="Proteomes" id="UP000185479"/>
    </source>
</evidence>
<organism evidence="1 3">
    <name type="scientific">Corynebacterium flavescens</name>
    <dbReference type="NCBI Taxonomy" id="28028"/>
    <lineage>
        <taxon>Bacteria</taxon>
        <taxon>Bacillati</taxon>
        <taxon>Actinomycetota</taxon>
        <taxon>Actinomycetes</taxon>
        <taxon>Mycobacteriales</taxon>
        <taxon>Corynebacteriaceae</taxon>
        <taxon>Corynebacterium</taxon>
    </lineage>
</organism>
<evidence type="ECO:0000313" key="4">
    <source>
        <dbReference type="Proteomes" id="UP000315353"/>
    </source>
</evidence>
<gene>
    <name evidence="2" type="ORF">CFL01nite_02400</name>
    <name evidence="1" type="ORF">CFLV_06785</name>
</gene>
<dbReference type="AlphaFoldDB" id="A0A1L7CM97"/>
<dbReference type="Proteomes" id="UP000185479">
    <property type="component" value="Chromosome"/>
</dbReference>
<dbReference type="Proteomes" id="UP000315353">
    <property type="component" value="Unassembled WGS sequence"/>
</dbReference>
<dbReference type="EMBL" id="BJNB01000002">
    <property type="protein sequence ID" value="GEB96745.1"/>
    <property type="molecule type" value="Genomic_DNA"/>
</dbReference>
<dbReference type="STRING" id="28028.CFLV_06785"/>
<protein>
    <submittedName>
        <fullName evidence="1">Uncharacterized protein</fullName>
    </submittedName>
</protein>
<proteinExistence type="predicted"/>
<dbReference type="EMBL" id="CP009246">
    <property type="protein sequence ID" value="APT86929.1"/>
    <property type="molecule type" value="Genomic_DNA"/>
</dbReference>
<accession>A0A1L7CM97</accession>
<dbReference type="InterPro" id="IPR019660">
    <property type="entry name" value="Put_sensory_transdc_reg_YbjN"/>
</dbReference>
<name>A0A1L7CM97_CORFL</name>
<dbReference type="GeneID" id="82880420"/>
<dbReference type="RefSeq" id="WP_075729882.1">
    <property type="nucleotide sequence ID" value="NZ_BJNB01000002.1"/>
</dbReference>
<dbReference type="Pfam" id="PF10722">
    <property type="entry name" value="YbjN"/>
    <property type="match status" value="1"/>
</dbReference>
<sequence>MSEESTSQVPTLLPDTPVEPVTLERVAEIFDSENLQYRIEEQPVDEDETVRILRTGFSNAAIALQLRNDTLTVDSVWRGTFATTEGPKLLSVINSWNQQSFAPTLRFFEGPDNTLAASGVRELDVTHGASRNQLGAFVMSTLDAILQSFSFLEEQYPALVTWEEPNHD</sequence>
<reference evidence="1 3" key="1">
    <citation type="submission" date="2014-08" db="EMBL/GenBank/DDBJ databases">
        <title>Complete genome sequence of Corynebacterium flavescens OJ8(T)(=DSM 20296(T)), isolated from cheese.</title>
        <authorList>
            <person name="Ruckert C."/>
            <person name="Albersmeier A."/>
            <person name="Winkler A."/>
            <person name="Kalinowski J."/>
        </authorList>
    </citation>
    <scope>NUCLEOTIDE SEQUENCE [LARGE SCALE GENOMIC DNA]</scope>
    <source>
        <strain evidence="1 3">OJ8</strain>
    </source>
</reference>
<evidence type="ECO:0000313" key="1">
    <source>
        <dbReference type="EMBL" id="APT86929.1"/>
    </source>
</evidence>
<dbReference type="OrthoDB" id="3255720at2"/>
<keyword evidence="3" id="KW-1185">Reference proteome</keyword>
<evidence type="ECO:0000313" key="2">
    <source>
        <dbReference type="EMBL" id="GEB96745.1"/>
    </source>
</evidence>
<reference evidence="2 4" key="2">
    <citation type="submission" date="2019-06" db="EMBL/GenBank/DDBJ databases">
        <title>Whole genome shotgun sequence of Corynebacterium flavescens NBRC 14136.</title>
        <authorList>
            <person name="Hosoyama A."/>
            <person name="Uohara A."/>
            <person name="Ohji S."/>
            <person name="Ichikawa N."/>
        </authorList>
    </citation>
    <scope>NUCLEOTIDE SEQUENCE [LARGE SCALE GENOMIC DNA]</scope>
    <source>
        <strain evidence="2 4">NBRC 14136</strain>
    </source>
</reference>
<dbReference type="KEGG" id="cfc:CFLV_06785"/>